<dbReference type="Gene3D" id="3.90.550.10">
    <property type="entry name" value="Spore Coat Polysaccharide Biosynthesis Protein SpsA, Chain A"/>
    <property type="match status" value="1"/>
</dbReference>
<dbReference type="EMBL" id="FQZX01000002">
    <property type="protein sequence ID" value="SHK26804.1"/>
    <property type="molecule type" value="Genomic_DNA"/>
</dbReference>
<dbReference type="RefSeq" id="WP_073244754.1">
    <property type="nucleotide sequence ID" value="NZ_FQZX01000002.1"/>
</dbReference>
<protein>
    <submittedName>
        <fullName evidence="3">Glycosyltransferase, catalytic subunit of cellulose synthase and poly-beta-1,6-N-acetylglucosamine synthase</fullName>
    </submittedName>
</protein>
<organism evidence="3 4">
    <name type="scientific">Maribacter aquivivus</name>
    <dbReference type="NCBI Taxonomy" id="228958"/>
    <lineage>
        <taxon>Bacteria</taxon>
        <taxon>Pseudomonadati</taxon>
        <taxon>Bacteroidota</taxon>
        <taxon>Flavobacteriia</taxon>
        <taxon>Flavobacteriales</taxon>
        <taxon>Flavobacteriaceae</taxon>
        <taxon>Maribacter</taxon>
    </lineage>
</organism>
<keyword evidence="1" id="KW-0812">Transmembrane</keyword>
<dbReference type="STRING" id="228958.SAMN04488007_2577"/>
<keyword evidence="1" id="KW-1133">Transmembrane helix</keyword>
<dbReference type="SUPFAM" id="SSF53448">
    <property type="entry name" value="Nucleotide-diphospho-sugar transferases"/>
    <property type="match status" value="1"/>
</dbReference>
<sequence>MDLSFSFIIPVYNRPNEIKELLDSLRLQTYDKTFEVVIVEDGSTISSEKVIGEYVDALAISYYKKPNSGPGDSRNYGMSRAKGNYFIVLDSDCILPPQYLVEAEKSLQEDYVHCYGGPDAAHESFSTVQKAINYAMTSFLTTGGIRGGKKAVDKFQPRSFNMGISKKAFENVGGYGNIHPGEDPDLTIRIWNKGYRTKLISEAFVYHKRRIDWNKFYIQVNKFGMVRPILNKWHPETKKITYWFPTVFCLGLLVSIILAIVGFMVPLYIYSLYFLLLFIDALRKTGNLKVAFLSLLATAIQFLGYGYGFLKSTLYINSSGKKPEEIFPKLFFRVN</sequence>
<gene>
    <name evidence="3" type="ORF">SAMN04488007_2577</name>
</gene>
<keyword evidence="3" id="KW-0808">Transferase</keyword>
<name>A0A1M6R2X5_9FLAO</name>
<dbReference type="Proteomes" id="UP000184314">
    <property type="component" value="Unassembled WGS sequence"/>
</dbReference>
<feature type="domain" description="Glycosyltransferase 2-like" evidence="2">
    <location>
        <begin position="6"/>
        <end position="146"/>
    </location>
</feature>
<dbReference type="InterPro" id="IPR029044">
    <property type="entry name" value="Nucleotide-diphossugar_trans"/>
</dbReference>
<dbReference type="PANTHER" id="PTHR22916:SF64">
    <property type="entry name" value="TRANSFERASE, PUTATIVE-RELATED"/>
    <property type="match status" value="1"/>
</dbReference>
<dbReference type="AlphaFoldDB" id="A0A1M6R2X5"/>
<accession>A0A1M6R2X5</accession>
<keyword evidence="1" id="KW-0472">Membrane</keyword>
<dbReference type="OrthoDB" id="9813550at2"/>
<dbReference type="InterPro" id="IPR001173">
    <property type="entry name" value="Glyco_trans_2-like"/>
</dbReference>
<dbReference type="GO" id="GO:0016758">
    <property type="term" value="F:hexosyltransferase activity"/>
    <property type="evidence" value="ECO:0007669"/>
    <property type="project" value="UniProtKB-ARBA"/>
</dbReference>
<proteinExistence type="predicted"/>
<feature type="transmembrane region" description="Helical" evidence="1">
    <location>
        <begin position="290"/>
        <end position="310"/>
    </location>
</feature>
<dbReference type="Pfam" id="PF00535">
    <property type="entry name" value="Glycos_transf_2"/>
    <property type="match status" value="1"/>
</dbReference>
<feature type="transmembrane region" description="Helical" evidence="1">
    <location>
        <begin position="267"/>
        <end position="283"/>
    </location>
</feature>
<evidence type="ECO:0000313" key="4">
    <source>
        <dbReference type="Proteomes" id="UP000184314"/>
    </source>
</evidence>
<keyword evidence="4" id="KW-1185">Reference proteome</keyword>
<dbReference type="PANTHER" id="PTHR22916">
    <property type="entry name" value="GLYCOSYLTRANSFERASE"/>
    <property type="match status" value="1"/>
</dbReference>
<evidence type="ECO:0000256" key="1">
    <source>
        <dbReference type="SAM" id="Phobius"/>
    </source>
</evidence>
<evidence type="ECO:0000259" key="2">
    <source>
        <dbReference type="Pfam" id="PF00535"/>
    </source>
</evidence>
<reference evidence="4" key="1">
    <citation type="submission" date="2016-11" db="EMBL/GenBank/DDBJ databases">
        <authorList>
            <person name="Varghese N."/>
            <person name="Submissions S."/>
        </authorList>
    </citation>
    <scope>NUCLEOTIDE SEQUENCE [LARGE SCALE GENOMIC DNA]</scope>
    <source>
        <strain evidence="4">DSM 16478</strain>
    </source>
</reference>
<evidence type="ECO:0000313" key="3">
    <source>
        <dbReference type="EMBL" id="SHK26804.1"/>
    </source>
</evidence>